<accession>A0ABD1RL10</accession>
<evidence type="ECO:0000313" key="2">
    <source>
        <dbReference type="Proteomes" id="UP001604277"/>
    </source>
</evidence>
<dbReference type="AlphaFoldDB" id="A0ABD1RL10"/>
<organism evidence="1 2">
    <name type="scientific">Forsythia ovata</name>
    <dbReference type="NCBI Taxonomy" id="205694"/>
    <lineage>
        <taxon>Eukaryota</taxon>
        <taxon>Viridiplantae</taxon>
        <taxon>Streptophyta</taxon>
        <taxon>Embryophyta</taxon>
        <taxon>Tracheophyta</taxon>
        <taxon>Spermatophyta</taxon>
        <taxon>Magnoliopsida</taxon>
        <taxon>eudicotyledons</taxon>
        <taxon>Gunneridae</taxon>
        <taxon>Pentapetalae</taxon>
        <taxon>asterids</taxon>
        <taxon>lamiids</taxon>
        <taxon>Lamiales</taxon>
        <taxon>Oleaceae</taxon>
        <taxon>Forsythieae</taxon>
        <taxon>Forsythia</taxon>
    </lineage>
</organism>
<comment type="caution">
    <text evidence="1">The sequence shown here is derived from an EMBL/GenBank/DDBJ whole genome shotgun (WGS) entry which is preliminary data.</text>
</comment>
<dbReference type="EMBL" id="JBFOLJ010000012">
    <property type="protein sequence ID" value="KAL2489093.1"/>
    <property type="molecule type" value="Genomic_DNA"/>
</dbReference>
<proteinExistence type="predicted"/>
<reference evidence="2" key="1">
    <citation type="submission" date="2024-07" db="EMBL/GenBank/DDBJ databases">
        <title>Two chromosome-level genome assemblies of Korean endemic species Abeliophyllum distichum and Forsythia ovata (Oleaceae).</title>
        <authorList>
            <person name="Jang H."/>
        </authorList>
    </citation>
    <scope>NUCLEOTIDE SEQUENCE [LARGE SCALE GENOMIC DNA]</scope>
</reference>
<name>A0ABD1RL10_9LAMI</name>
<dbReference type="Proteomes" id="UP001604277">
    <property type="component" value="Unassembled WGS sequence"/>
</dbReference>
<protein>
    <submittedName>
        <fullName evidence="1">Uncharacterized protein</fullName>
    </submittedName>
</protein>
<gene>
    <name evidence="1" type="ORF">Fot_42385</name>
</gene>
<sequence>MASHIEFQGGLRWGLRRCIQSPKPEACSFITSRFLLGFVEAKWVGGHVALSRLKHHFGMKRHVMKVCNDGTAVSEFEMTVPSLQQTLGWCDWVLVWAAECYAAPFWVFTY</sequence>
<keyword evidence="2" id="KW-1185">Reference proteome</keyword>
<evidence type="ECO:0000313" key="1">
    <source>
        <dbReference type="EMBL" id="KAL2489093.1"/>
    </source>
</evidence>